<keyword evidence="4" id="KW-1185">Reference proteome</keyword>
<dbReference type="SUPFAM" id="SSF56601">
    <property type="entry name" value="beta-lactamase/transpeptidase-like"/>
    <property type="match status" value="1"/>
</dbReference>
<evidence type="ECO:0000313" key="4">
    <source>
        <dbReference type="Proteomes" id="UP000480178"/>
    </source>
</evidence>
<protein>
    <submittedName>
        <fullName evidence="3">Serine hydrolase</fullName>
    </submittedName>
</protein>
<proteinExistence type="predicted"/>
<dbReference type="InterPro" id="IPR050789">
    <property type="entry name" value="Diverse_Enzym_Activities"/>
</dbReference>
<organism evidence="3 4">
    <name type="scientific">Rhodocytophaga rosea</name>
    <dbReference type="NCBI Taxonomy" id="2704465"/>
    <lineage>
        <taxon>Bacteria</taxon>
        <taxon>Pseudomonadati</taxon>
        <taxon>Bacteroidota</taxon>
        <taxon>Cytophagia</taxon>
        <taxon>Cytophagales</taxon>
        <taxon>Rhodocytophagaceae</taxon>
        <taxon>Rhodocytophaga</taxon>
    </lineage>
</organism>
<dbReference type="PANTHER" id="PTHR43283:SF11">
    <property type="entry name" value="BETA-LACTAMASE-RELATED DOMAIN-CONTAINING PROTEIN"/>
    <property type="match status" value="1"/>
</dbReference>
<feature type="domain" description="Beta-lactamase-related" evidence="2">
    <location>
        <begin position="334"/>
        <end position="700"/>
    </location>
</feature>
<dbReference type="AlphaFoldDB" id="A0A6C0GIX4"/>
<dbReference type="InterPro" id="IPR012338">
    <property type="entry name" value="Beta-lactam/transpept-like"/>
</dbReference>
<dbReference type="PANTHER" id="PTHR43283">
    <property type="entry name" value="BETA-LACTAMASE-RELATED"/>
    <property type="match status" value="1"/>
</dbReference>
<dbReference type="GO" id="GO:0005975">
    <property type="term" value="P:carbohydrate metabolic process"/>
    <property type="evidence" value="ECO:0007669"/>
    <property type="project" value="InterPro"/>
</dbReference>
<gene>
    <name evidence="3" type="ORF">GXP67_15860</name>
</gene>
<dbReference type="PROSITE" id="PS51257">
    <property type="entry name" value="PROKAR_LIPOPROTEIN"/>
    <property type="match status" value="1"/>
</dbReference>
<dbReference type="SUPFAM" id="SSF52279">
    <property type="entry name" value="Beta-D-glucan exohydrolase, C-terminal domain"/>
    <property type="match status" value="1"/>
</dbReference>
<dbReference type="RefSeq" id="WP_162444032.1">
    <property type="nucleotide sequence ID" value="NZ_CP048222.1"/>
</dbReference>
<dbReference type="KEGG" id="rhoz:GXP67_15860"/>
<dbReference type="Proteomes" id="UP000480178">
    <property type="component" value="Chromosome"/>
</dbReference>
<evidence type="ECO:0000259" key="2">
    <source>
        <dbReference type="Pfam" id="PF00144"/>
    </source>
</evidence>
<dbReference type="GO" id="GO:0004553">
    <property type="term" value="F:hydrolase activity, hydrolyzing O-glycosyl compounds"/>
    <property type="evidence" value="ECO:0007669"/>
    <property type="project" value="InterPro"/>
</dbReference>
<dbReference type="InterPro" id="IPR036881">
    <property type="entry name" value="Glyco_hydro_3_C_sf"/>
</dbReference>
<name>A0A6C0GIX4_9BACT</name>
<accession>A0A6C0GIX4</accession>
<dbReference type="Gene3D" id="3.40.50.1700">
    <property type="entry name" value="Glycoside hydrolase family 3 C-terminal domain"/>
    <property type="match status" value="1"/>
</dbReference>
<dbReference type="EMBL" id="CP048222">
    <property type="protein sequence ID" value="QHT68011.1"/>
    <property type="molecule type" value="Genomic_DNA"/>
</dbReference>
<dbReference type="InterPro" id="IPR001466">
    <property type="entry name" value="Beta-lactam-related"/>
</dbReference>
<keyword evidence="1 3" id="KW-0378">Hydrolase</keyword>
<dbReference type="Gene3D" id="3.40.710.10">
    <property type="entry name" value="DD-peptidase/beta-lactamase superfamily"/>
    <property type="match status" value="1"/>
</dbReference>
<reference evidence="3 4" key="1">
    <citation type="submission" date="2020-01" db="EMBL/GenBank/DDBJ databases">
        <authorList>
            <person name="Kim M.K."/>
        </authorList>
    </citation>
    <scope>NUCLEOTIDE SEQUENCE [LARGE SCALE GENOMIC DNA]</scope>
    <source>
        <strain evidence="3 4">172606-1</strain>
    </source>
</reference>
<sequence>MKKLVPAFILIVFFGCFHKQIISSFNSVKSIRLQSDLAFISSHSVPSKQIVLTSNTQPFTTIQQRNTEASLNDLLFFPLPFLQQDANPIIIPLRIGALDSQANNKAAQLLDNRITPVSGLEKELTNPASLLLQYNLYEKAITVVKNKQTLLPFRNLDTLTFASLTIGEPKGNTFQNYLSKYTSFQHFAVAGKEISEKESETLLSTLGNYKVVIIGLHNVNSSALQAYGISQASRTLIERLRTKTDVVLAVFGSPYSLKYFDRVENLVCAYDNNSITQKIVPQILFGAIPASGKLPVTVTAGLKAGDGVNTVSLKRLGYSIPEQVGLHSATLRRIDDMVDNYIQDGVMPGAQVLVAKNGKVVFEKAYGHLTYEEKTPVTTHTIYDLASVTKVAATLQAVMSLDAQGKLDINQKASYYLPELKNTNKEDMFIRDLLLHQAGLLAFQDHWTKTKTESGLDSSYYSTKSGPDHPVMVAPGLYGIASLKDSLWQWTLQSRLLKKPSPHKKYTFRYSDIGFDILQQVVERLAEQPLDTYLNQTFYQPLGLDELTFNPLHTFDVNNIAPTEMDNRFRGVLVRGTVHDQEAALMGGVAGHAGLFGTANDLAVLMQMNLQNGFYGGKQYLSDQIVPLFTKTQQPNNKRGLGWDKLQPGENVSTLISANAFGHTGFTGTCVWVDPDEDLIYIFLSNRVYPTVNNTKLARYKVREKIQSVVYSAMGAPDGYVAGLEK</sequence>
<dbReference type="Pfam" id="PF00144">
    <property type="entry name" value="Beta-lactamase"/>
    <property type="match status" value="1"/>
</dbReference>
<evidence type="ECO:0000256" key="1">
    <source>
        <dbReference type="ARBA" id="ARBA00022801"/>
    </source>
</evidence>
<evidence type="ECO:0000313" key="3">
    <source>
        <dbReference type="EMBL" id="QHT68011.1"/>
    </source>
</evidence>